<evidence type="ECO:0000256" key="2">
    <source>
        <dbReference type="SAM" id="SignalP"/>
    </source>
</evidence>
<evidence type="ECO:0000313" key="4">
    <source>
        <dbReference type="EMBL" id="EDO07636.1"/>
    </source>
</evidence>
<evidence type="ECO:0000313" key="5">
    <source>
        <dbReference type="Proteomes" id="UP000002173"/>
    </source>
</evidence>
<name>A7AM52_BABBO</name>
<reference evidence="5" key="3">
    <citation type="journal article" date="2021" name="Int. J. Parasitol.">
        <title>Comparative analysis of gene expression between Babesia bovis blood stages and kinetes allowed by improved genome annotation.</title>
        <authorList>
            <person name="Ueti M.W."/>
            <person name="Johnson W.C."/>
            <person name="Kappmeyer L.S."/>
            <person name="Herndon D.R."/>
            <person name="Mousel M.R."/>
            <person name="Reif K.E."/>
            <person name="Taus N.S."/>
            <person name="Ifeonu O.O."/>
            <person name="Silva J.C."/>
            <person name="Suarez C.E."/>
            <person name="Brayton K.A."/>
        </authorList>
    </citation>
    <scope>NUCLEOTIDE SEQUENCE [LARGE SCALE GENOMIC DNA]</scope>
</reference>
<dbReference type="AlphaFoldDB" id="A7AM52"/>
<dbReference type="Pfam" id="PF23503">
    <property type="entry name" value="Microp_apicomplexa_5"/>
    <property type="match status" value="1"/>
</dbReference>
<dbReference type="RefSeq" id="XP_001611204.1">
    <property type="nucleotide sequence ID" value="XM_001611154.1"/>
</dbReference>
<comment type="caution">
    <text evidence="4">The sequence shown here is derived from an EMBL/GenBank/DDBJ whole genome shotgun (WGS) entry which is preliminary data.</text>
</comment>
<feature type="compositionally biased region" description="Basic and acidic residues" evidence="1">
    <location>
        <begin position="39"/>
        <end position="60"/>
    </location>
</feature>
<dbReference type="GeneID" id="5479449"/>
<reference evidence="5" key="2">
    <citation type="journal article" date="2020" name="Data Brief">
        <title>Transcriptome dataset of Babesia bovis life stages within vertebrate and invertebrate hosts.</title>
        <authorList>
            <person name="Ueti M.W."/>
            <person name="Johnson W.C."/>
            <person name="Kappmeyer L.S."/>
            <person name="Herndon D.R."/>
            <person name="Mousel M.R."/>
            <person name="Reif K.E."/>
            <person name="Taus N.S."/>
            <person name="Ifeonu O.O."/>
            <person name="Silva J.C."/>
            <person name="Suarez C.E."/>
            <person name="Brayton K.A."/>
        </authorList>
    </citation>
    <scope>NUCLEOTIDE SEQUENCE [LARGE SCALE GENOMIC DNA]</scope>
</reference>
<evidence type="ECO:0000256" key="1">
    <source>
        <dbReference type="SAM" id="MobiDB-lite"/>
    </source>
</evidence>
<feature type="region of interest" description="Disordered" evidence="1">
    <location>
        <begin position="39"/>
        <end position="73"/>
    </location>
</feature>
<feature type="chain" id="PRO_5002706080" evidence="2">
    <location>
        <begin position="25"/>
        <end position="142"/>
    </location>
</feature>
<gene>
    <name evidence="4" type="ORF">BBOV_III000690</name>
</gene>
<accession>A7AM52</accession>
<dbReference type="Proteomes" id="UP000002173">
    <property type="component" value="Unassembled WGS sequence"/>
</dbReference>
<dbReference type="InParanoid" id="A7AM52"/>
<reference evidence="4 5" key="1">
    <citation type="journal article" date="2007" name="PLoS Pathog.">
        <title>Genome sequence of Babesia bovis and comparative analysis of apicomplexan hemoprotozoa.</title>
        <authorList>
            <person name="Brayton K.A."/>
            <person name="Lau A.O.T."/>
            <person name="Herndon D.R."/>
            <person name="Hannick L."/>
            <person name="Kappmeyer L.S."/>
            <person name="Berens S.J."/>
            <person name="Bidwell S.L."/>
            <person name="Brown W.C."/>
            <person name="Crabtree J."/>
            <person name="Fadrosh D."/>
            <person name="Feldblum T."/>
            <person name="Forberger H.A."/>
            <person name="Haas B.J."/>
            <person name="Howell J.M."/>
            <person name="Khouri H."/>
            <person name="Koo H."/>
            <person name="Mann D.J."/>
            <person name="Norimine J."/>
            <person name="Paulsen I.T."/>
            <person name="Radune D."/>
            <person name="Ren Q."/>
            <person name="Smith R.K. Jr."/>
            <person name="Suarez C.E."/>
            <person name="White O."/>
            <person name="Wortman J.R."/>
            <person name="Knowles D.P. Jr."/>
            <person name="McElwain T.F."/>
            <person name="Nene V.M."/>
        </authorList>
    </citation>
    <scope>NUCLEOTIDE SEQUENCE [LARGE SCALE GENOMIC DNA]</scope>
    <source>
        <strain evidence="4">T2Bo</strain>
    </source>
</reference>
<dbReference type="VEuPathDB" id="PiroplasmaDB:BBOV_III000690"/>
<feature type="signal peptide" evidence="2">
    <location>
        <begin position="1"/>
        <end position="24"/>
    </location>
</feature>
<keyword evidence="2" id="KW-0732">Signal</keyword>
<protein>
    <submittedName>
        <fullName evidence="4">SmORF</fullName>
    </submittedName>
</protein>
<dbReference type="EMBL" id="AAXT01000001">
    <property type="protein sequence ID" value="EDO07636.1"/>
    <property type="molecule type" value="Genomic_DNA"/>
</dbReference>
<feature type="domain" description="SmORF-like" evidence="3">
    <location>
        <begin position="1"/>
        <end position="91"/>
    </location>
</feature>
<proteinExistence type="predicted"/>
<dbReference type="KEGG" id="bbo:BBOV_III000690"/>
<dbReference type="InterPro" id="IPR056315">
    <property type="entry name" value="SmORF-like_dom_apicomplexa"/>
</dbReference>
<evidence type="ECO:0000259" key="3">
    <source>
        <dbReference type="Pfam" id="PF23503"/>
    </source>
</evidence>
<sequence length="142" mass="16459">MVASNMLWKLSVVVAFGFSATATSTEVAQEQPKKESFVSRFFGKKEEPTTKPEEVSKSDNVETQEDTETEEPPKYSVEWFLLPKPENRKILRYRLPLELAQCVPKSCNKTILPVVEKRIREFFSLSEKDQRSRRLHSDTFTI</sequence>
<organism evidence="4 5">
    <name type="scientific">Babesia bovis</name>
    <dbReference type="NCBI Taxonomy" id="5865"/>
    <lineage>
        <taxon>Eukaryota</taxon>
        <taxon>Sar</taxon>
        <taxon>Alveolata</taxon>
        <taxon>Apicomplexa</taxon>
        <taxon>Aconoidasida</taxon>
        <taxon>Piroplasmida</taxon>
        <taxon>Babesiidae</taxon>
        <taxon>Babesia</taxon>
    </lineage>
</organism>
<keyword evidence="5" id="KW-1185">Reference proteome</keyword>